<dbReference type="RefSeq" id="WP_151070163.1">
    <property type="nucleotide sequence ID" value="NZ_CP032518.1"/>
</dbReference>
<dbReference type="EMBL" id="CP032518">
    <property type="protein sequence ID" value="QEZ44083.1"/>
    <property type="molecule type" value="Genomic_DNA"/>
</dbReference>
<name>A0A5P3VFB9_9BURK</name>
<proteinExistence type="predicted"/>
<dbReference type="InterPro" id="IPR029044">
    <property type="entry name" value="Nucleotide-diphossugar_trans"/>
</dbReference>
<dbReference type="Gene3D" id="3.90.550.10">
    <property type="entry name" value="Spore Coat Polysaccharide Biosynthesis Protein SpsA, Chain A"/>
    <property type="match status" value="1"/>
</dbReference>
<dbReference type="AlphaFoldDB" id="A0A5P3VFB9"/>
<dbReference type="InterPro" id="IPR001173">
    <property type="entry name" value="Glyco_trans_2-like"/>
</dbReference>
<gene>
    <name evidence="2" type="ORF">D2917_07435</name>
</gene>
<dbReference type="InterPro" id="IPR050834">
    <property type="entry name" value="Glycosyltransf_2"/>
</dbReference>
<protein>
    <submittedName>
        <fullName evidence="2">Glycosyltransferase</fullName>
    </submittedName>
</protein>
<dbReference type="PANTHER" id="PTHR43685:SF2">
    <property type="entry name" value="GLYCOSYLTRANSFERASE 2-LIKE DOMAIN-CONTAINING PROTEIN"/>
    <property type="match status" value="1"/>
</dbReference>
<evidence type="ECO:0000259" key="1">
    <source>
        <dbReference type="Pfam" id="PF00535"/>
    </source>
</evidence>
<keyword evidence="2" id="KW-0808">Transferase</keyword>
<organism evidence="2 3">
    <name type="scientific">Cupriavidus oxalaticus</name>
    <dbReference type="NCBI Taxonomy" id="96344"/>
    <lineage>
        <taxon>Bacteria</taxon>
        <taxon>Pseudomonadati</taxon>
        <taxon>Pseudomonadota</taxon>
        <taxon>Betaproteobacteria</taxon>
        <taxon>Burkholderiales</taxon>
        <taxon>Burkholderiaceae</taxon>
        <taxon>Cupriavidus</taxon>
    </lineage>
</organism>
<evidence type="ECO:0000313" key="2">
    <source>
        <dbReference type="EMBL" id="QEZ44083.1"/>
    </source>
</evidence>
<dbReference type="SUPFAM" id="SSF53448">
    <property type="entry name" value="Nucleotide-diphospho-sugar transferases"/>
    <property type="match status" value="1"/>
</dbReference>
<dbReference type="GO" id="GO:0016740">
    <property type="term" value="F:transferase activity"/>
    <property type="evidence" value="ECO:0007669"/>
    <property type="project" value="UniProtKB-KW"/>
</dbReference>
<evidence type="ECO:0000313" key="3">
    <source>
        <dbReference type="Proteomes" id="UP000325743"/>
    </source>
</evidence>
<feature type="domain" description="Glycosyltransferase 2-like" evidence="1">
    <location>
        <begin position="11"/>
        <end position="111"/>
    </location>
</feature>
<dbReference type="PANTHER" id="PTHR43685">
    <property type="entry name" value="GLYCOSYLTRANSFERASE"/>
    <property type="match status" value="1"/>
</dbReference>
<dbReference type="Pfam" id="PF00535">
    <property type="entry name" value="Glycos_transf_2"/>
    <property type="match status" value="1"/>
</dbReference>
<sequence>MPASTFLPTFSVCIYTCDHAEALRHTLQSVADSTMPAHQLIVTDDSSGYETREMMRRDYPDITYLEGPRRSSAANRNRALRAATGSHVLFLNDQTLLGATFLQQMADCIADDHVRRATAGCATPLILTGTEVCQGQRGRPRKPAFLGYPELDYRRGERLCSVLLHSTVFPRALFDAMSFNEQLAGGYDELELAGRAVRDCGYRIEMIPSAVNQRLPSASAAAPCAASEASRLYVACQRYRRGRPRPVKTALFLLLALPHDLGRNLRAAGPRGAVTFYAMAGCLWQLLCDLQAGERLGTDRAAAGLPATLPRD</sequence>
<dbReference type="Proteomes" id="UP000325743">
    <property type="component" value="Chromosome 1"/>
</dbReference>
<reference evidence="2 3" key="1">
    <citation type="submission" date="2018-09" db="EMBL/GenBank/DDBJ databases">
        <title>Complete genome sequence of Cupriavidus oxalaticus T2, a bacterium capable of phenol tolerance and degradation.</title>
        <authorList>
            <person name="Yan J."/>
        </authorList>
    </citation>
    <scope>NUCLEOTIDE SEQUENCE [LARGE SCALE GENOMIC DNA]</scope>
    <source>
        <strain evidence="2 3">T2</strain>
    </source>
</reference>
<accession>A0A5P3VFB9</accession>